<feature type="transmembrane region" description="Helical" evidence="2">
    <location>
        <begin position="425"/>
        <end position="442"/>
    </location>
</feature>
<evidence type="ECO:0000313" key="5">
    <source>
        <dbReference type="Proteomes" id="UP000054558"/>
    </source>
</evidence>
<feature type="transmembrane region" description="Helical" evidence="2">
    <location>
        <begin position="309"/>
        <end position="328"/>
    </location>
</feature>
<dbReference type="PANTHER" id="PTHR11183">
    <property type="entry name" value="GLYCOGENIN SUBFAMILY MEMBER"/>
    <property type="match status" value="1"/>
</dbReference>
<sequence length="552" mass="60832">MQRPVRQLFTLAVICVIAPLIHARPEPNDVSKAGMTLRIPEHRTKEAYVTLLYAEEFLLGVRVLGQSLRESGTKNDLVALISKGVTDKGAELLQADGWIVKRVELLSNPNSKHPTRFWGVYTKLTIFNLVEYERVTYLDADTIVLKSIDDVFGCKGFCAVLRHSERLNSGFMVVEPSKELFADMMDKIATTPSYTGGDQGFLNEYYGNFINAPLYDPEFRPVTDDETAHRLPTRFNGDVGLYVLNSNKWMVDDSLLRVIHFTLGPLKPWDWWTAYILNPVDRWEAYRQRLPASIPGVGAGWTHHVSRTVTLLAVLPFLVSILLGRKWLMQVYRDLSGLVARGQLCGGVRARFRQAAGGLPLYGAVNGGAGISMTSQPTPGHFVGGHPPYLESLSVAVCFSAVLLALGTATFLVPRQVPPRTGLLLVYEWLFFVFGVAFAKYLEAVHFWGRSTAAGKGANGAGGRWADESSRGRNKPEPLQAGWDSETAGYVLGMGGLAILAPCLPWLLGVDALFAKLGLMLAGLFLWAIFMTHAASRLAVRYYLSGILSSAH</sequence>
<evidence type="ECO:0000313" key="4">
    <source>
        <dbReference type="EMBL" id="GAQ88435.1"/>
    </source>
</evidence>
<dbReference type="STRING" id="105231.A0A1Y1IBU6"/>
<proteinExistence type="predicted"/>
<protein>
    <submittedName>
        <fullName evidence="4">Glycogenin</fullName>
    </submittedName>
</protein>
<feature type="transmembrane region" description="Helical" evidence="2">
    <location>
        <begin position="488"/>
        <end position="510"/>
    </location>
</feature>
<dbReference type="Proteomes" id="UP000054558">
    <property type="component" value="Unassembled WGS sequence"/>
</dbReference>
<name>A0A1Y1IBU6_KLENI</name>
<keyword evidence="2" id="KW-0812">Transmembrane</keyword>
<organism evidence="4 5">
    <name type="scientific">Klebsormidium nitens</name>
    <name type="common">Green alga</name>
    <name type="synonym">Ulothrix nitens</name>
    <dbReference type="NCBI Taxonomy" id="105231"/>
    <lineage>
        <taxon>Eukaryota</taxon>
        <taxon>Viridiplantae</taxon>
        <taxon>Streptophyta</taxon>
        <taxon>Klebsormidiophyceae</taxon>
        <taxon>Klebsormidiales</taxon>
        <taxon>Klebsormidiaceae</taxon>
        <taxon>Klebsormidium</taxon>
    </lineage>
</organism>
<feature type="signal peptide" evidence="3">
    <location>
        <begin position="1"/>
        <end position="23"/>
    </location>
</feature>
<keyword evidence="3" id="KW-0732">Signal</keyword>
<dbReference type="EMBL" id="DF237377">
    <property type="protein sequence ID" value="GAQ88435.1"/>
    <property type="molecule type" value="Genomic_DNA"/>
</dbReference>
<dbReference type="InterPro" id="IPR050587">
    <property type="entry name" value="GNT1/Glycosyltrans_8"/>
</dbReference>
<evidence type="ECO:0000256" key="2">
    <source>
        <dbReference type="SAM" id="Phobius"/>
    </source>
</evidence>
<keyword evidence="2" id="KW-0472">Membrane</keyword>
<keyword evidence="5" id="KW-1185">Reference proteome</keyword>
<dbReference type="SUPFAM" id="SSF53448">
    <property type="entry name" value="Nucleotide-diphospho-sugar transferases"/>
    <property type="match status" value="1"/>
</dbReference>
<dbReference type="AlphaFoldDB" id="A0A1Y1IBU6"/>
<feature type="transmembrane region" description="Helical" evidence="2">
    <location>
        <begin position="517"/>
        <end position="535"/>
    </location>
</feature>
<gene>
    <name evidence="4" type="ORF">KFL_004280050</name>
</gene>
<dbReference type="CDD" id="cd02537">
    <property type="entry name" value="GT8_Glycogenin"/>
    <property type="match status" value="1"/>
</dbReference>
<keyword evidence="2" id="KW-1133">Transmembrane helix</keyword>
<feature type="transmembrane region" description="Helical" evidence="2">
    <location>
        <begin position="393"/>
        <end position="413"/>
    </location>
</feature>
<accession>A0A1Y1IBU6</accession>
<reference evidence="4 5" key="1">
    <citation type="journal article" date="2014" name="Nat. Commun.">
        <title>Klebsormidium flaccidum genome reveals primary factors for plant terrestrial adaptation.</title>
        <authorList>
            <person name="Hori K."/>
            <person name="Maruyama F."/>
            <person name="Fujisawa T."/>
            <person name="Togashi T."/>
            <person name="Yamamoto N."/>
            <person name="Seo M."/>
            <person name="Sato S."/>
            <person name="Yamada T."/>
            <person name="Mori H."/>
            <person name="Tajima N."/>
            <person name="Moriyama T."/>
            <person name="Ikeuchi M."/>
            <person name="Watanabe M."/>
            <person name="Wada H."/>
            <person name="Kobayashi K."/>
            <person name="Saito M."/>
            <person name="Masuda T."/>
            <person name="Sasaki-Sekimoto Y."/>
            <person name="Mashiguchi K."/>
            <person name="Awai K."/>
            <person name="Shimojima M."/>
            <person name="Masuda S."/>
            <person name="Iwai M."/>
            <person name="Nobusawa T."/>
            <person name="Narise T."/>
            <person name="Kondo S."/>
            <person name="Saito H."/>
            <person name="Sato R."/>
            <person name="Murakawa M."/>
            <person name="Ihara Y."/>
            <person name="Oshima-Yamada Y."/>
            <person name="Ohtaka K."/>
            <person name="Satoh M."/>
            <person name="Sonobe K."/>
            <person name="Ishii M."/>
            <person name="Ohtani R."/>
            <person name="Kanamori-Sato M."/>
            <person name="Honoki R."/>
            <person name="Miyazaki D."/>
            <person name="Mochizuki H."/>
            <person name="Umetsu J."/>
            <person name="Higashi K."/>
            <person name="Shibata D."/>
            <person name="Kamiya Y."/>
            <person name="Sato N."/>
            <person name="Nakamura Y."/>
            <person name="Tabata S."/>
            <person name="Ida S."/>
            <person name="Kurokawa K."/>
            <person name="Ohta H."/>
        </authorList>
    </citation>
    <scope>NUCLEOTIDE SEQUENCE [LARGE SCALE GENOMIC DNA]</scope>
    <source>
        <strain evidence="4 5">NIES-2285</strain>
    </source>
</reference>
<feature type="region of interest" description="Disordered" evidence="1">
    <location>
        <begin position="455"/>
        <end position="481"/>
    </location>
</feature>
<dbReference type="OrthoDB" id="2014201at2759"/>
<evidence type="ECO:0000256" key="1">
    <source>
        <dbReference type="SAM" id="MobiDB-lite"/>
    </source>
</evidence>
<dbReference type="OMA" id="ALLFCYY"/>
<feature type="chain" id="PRO_5011987932" evidence="3">
    <location>
        <begin position="24"/>
        <end position="552"/>
    </location>
</feature>
<evidence type="ECO:0000256" key="3">
    <source>
        <dbReference type="SAM" id="SignalP"/>
    </source>
</evidence>
<feature type="compositionally biased region" description="Basic and acidic residues" evidence="1">
    <location>
        <begin position="465"/>
        <end position="476"/>
    </location>
</feature>
<dbReference type="GO" id="GO:0016757">
    <property type="term" value="F:glycosyltransferase activity"/>
    <property type="evidence" value="ECO:0000318"/>
    <property type="project" value="GO_Central"/>
</dbReference>
<dbReference type="Gene3D" id="3.90.550.10">
    <property type="entry name" value="Spore Coat Polysaccharide Biosynthesis Protein SpsA, Chain A"/>
    <property type="match status" value="1"/>
</dbReference>
<dbReference type="InterPro" id="IPR029044">
    <property type="entry name" value="Nucleotide-diphossugar_trans"/>
</dbReference>